<dbReference type="EC" id="2.7.7.65" evidence="1"/>
<reference evidence="7 8" key="1">
    <citation type="submission" date="2019-02" db="EMBL/GenBank/DDBJ databases">
        <title>Genome sequences of Aliivibrio finisterrensis strains from farmed Atlantic salmon.</title>
        <authorList>
            <person name="Bowman J.P."/>
        </authorList>
    </citation>
    <scope>NUCLEOTIDE SEQUENCE [LARGE SCALE GENOMIC DNA]</scope>
    <source>
        <strain evidence="6 9">A21</strain>
        <strain evidence="4 7">A32</strain>
        <strain evidence="5 8">A46</strain>
    </source>
</reference>
<comment type="catalytic activity">
    <reaction evidence="2">
        <text>2 GTP = 3',3'-c-di-GMP + 2 diphosphate</text>
        <dbReference type="Rhea" id="RHEA:24898"/>
        <dbReference type="ChEBI" id="CHEBI:33019"/>
        <dbReference type="ChEBI" id="CHEBI:37565"/>
        <dbReference type="ChEBI" id="CHEBI:58805"/>
        <dbReference type="EC" id="2.7.7.65"/>
    </reaction>
</comment>
<name>A0A4Q5KKT6_9GAMM</name>
<dbReference type="Proteomes" id="UP000294166">
    <property type="component" value="Unassembled WGS sequence"/>
</dbReference>
<dbReference type="InterPro" id="IPR029787">
    <property type="entry name" value="Nucleotide_cyclase"/>
</dbReference>
<dbReference type="CDD" id="cd01949">
    <property type="entry name" value="GGDEF"/>
    <property type="match status" value="1"/>
</dbReference>
<proteinExistence type="predicted"/>
<gene>
    <name evidence="4" type="ORF">ERW49_06965</name>
    <name evidence="6" type="ORF">ERW53_14190</name>
    <name evidence="5" type="ORF">ERW57_12775</name>
</gene>
<evidence type="ECO:0000313" key="5">
    <source>
        <dbReference type="EMBL" id="RYU50297.1"/>
    </source>
</evidence>
<dbReference type="EMBL" id="SEZJ01000005">
    <property type="protein sequence ID" value="RYU46870.1"/>
    <property type="molecule type" value="Genomic_DNA"/>
</dbReference>
<dbReference type="Proteomes" id="UP000293465">
    <property type="component" value="Unassembled WGS sequence"/>
</dbReference>
<dbReference type="GeneID" id="56274779"/>
<comment type="caution">
    <text evidence="4">The sequence shown here is derived from an EMBL/GenBank/DDBJ whole genome shotgun (WGS) entry which is preliminary data.</text>
</comment>
<dbReference type="Pfam" id="PF00990">
    <property type="entry name" value="GGDEF"/>
    <property type="match status" value="1"/>
</dbReference>
<evidence type="ECO:0000313" key="4">
    <source>
        <dbReference type="EMBL" id="RYU46870.1"/>
    </source>
</evidence>
<dbReference type="AlphaFoldDB" id="A0A4Q5KKT6"/>
<dbReference type="GO" id="GO:1902201">
    <property type="term" value="P:negative regulation of bacterial-type flagellum-dependent cell motility"/>
    <property type="evidence" value="ECO:0007669"/>
    <property type="project" value="TreeGrafter"/>
</dbReference>
<dbReference type="GO" id="GO:0005886">
    <property type="term" value="C:plasma membrane"/>
    <property type="evidence" value="ECO:0007669"/>
    <property type="project" value="TreeGrafter"/>
</dbReference>
<dbReference type="NCBIfam" id="TIGR00254">
    <property type="entry name" value="GGDEF"/>
    <property type="match status" value="1"/>
</dbReference>
<dbReference type="InterPro" id="IPR000160">
    <property type="entry name" value="GGDEF_dom"/>
</dbReference>
<evidence type="ECO:0000313" key="8">
    <source>
        <dbReference type="Proteomes" id="UP000294063"/>
    </source>
</evidence>
<protein>
    <recommendedName>
        <fullName evidence="1">diguanylate cyclase</fullName>
        <ecNumber evidence="1">2.7.7.65</ecNumber>
    </recommendedName>
</protein>
<dbReference type="Proteomes" id="UP000294063">
    <property type="component" value="Unassembled WGS sequence"/>
</dbReference>
<dbReference type="OrthoDB" id="70510at2"/>
<evidence type="ECO:0000313" key="7">
    <source>
        <dbReference type="Proteomes" id="UP000293465"/>
    </source>
</evidence>
<organism evidence="4 7">
    <name type="scientific">Aliivibrio finisterrensis</name>
    <dbReference type="NCBI Taxonomy" id="511998"/>
    <lineage>
        <taxon>Bacteria</taxon>
        <taxon>Pseudomonadati</taxon>
        <taxon>Pseudomonadota</taxon>
        <taxon>Gammaproteobacteria</taxon>
        <taxon>Vibrionales</taxon>
        <taxon>Vibrionaceae</taxon>
        <taxon>Aliivibrio</taxon>
    </lineage>
</organism>
<feature type="domain" description="GGDEF" evidence="3">
    <location>
        <begin position="161"/>
        <end position="283"/>
    </location>
</feature>
<dbReference type="EMBL" id="SEZK01000022">
    <property type="protein sequence ID" value="RYU50297.1"/>
    <property type="molecule type" value="Genomic_DNA"/>
</dbReference>
<dbReference type="EMBL" id="SEZN01000027">
    <property type="protein sequence ID" value="RYU63343.1"/>
    <property type="molecule type" value="Genomic_DNA"/>
</dbReference>
<dbReference type="GO" id="GO:0052621">
    <property type="term" value="F:diguanylate cyclase activity"/>
    <property type="evidence" value="ECO:0007669"/>
    <property type="project" value="UniProtKB-EC"/>
</dbReference>
<dbReference type="PROSITE" id="PS50887">
    <property type="entry name" value="GGDEF"/>
    <property type="match status" value="1"/>
</dbReference>
<evidence type="ECO:0000313" key="9">
    <source>
        <dbReference type="Proteomes" id="UP000294166"/>
    </source>
</evidence>
<sequence>MFNESDADFCGLYDLFMTSFPGFLSIRDEEHRLVYLNETFKTWIRKFTDIDVIGLTNEEIAKDLDPNVAEVFQECHDLTISYMYDINTNNKIIKFIEDDVVLYFDIMKFKCEYQGKVYIFTQGKDITKLYNETKNYEIQAVTDELTGLHNRKIFTRLDFKNSDVFIYIDLNNFKIINDVYGHLVGDQILVNFSNILKDSFRKNQDHIIRLGGDEFLVIVDTHDNQINFDEKVEVIRNKFTDFFSHYVDLGFSYGYHRYSINLENTLNIVDKLMYQDKKRKRTI</sequence>
<accession>A0A4Q5KKT6</accession>
<dbReference type="InterPro" id="IPR043128">
    <property type="entry name" value="Rev_trsase/Diguanyl_cyclase"/>
</dbReference>
<keyword evidence="9" id="KW-1185">Reference proteome</keyword>
<dbReference type="InterPro" id="IPR050469">
    <property type="entry name" value="Diguanylate_Cyclase"/>
</dbReference>
<dbReference type="SMART" id="SM00267">
    <property type="entry name" value="GGDEF"/>
    <property type="match status" value="1"/>
</dbReference>
<evidence type="ECO:0000259" key="3">
    <source>
        <dbReference type="PROSITE" id="PS50887"/>
    </source>
</evidence>
<dbReference type="SUPFAM" id="SSF55073">
    <property type="entry name" value="Nucleotide cyclase"/>
    <property type="match status" value="1"/>
</dbReference>
<dbReference type="PANTHER" id="PTHR45138:SF9">
    <property type="entry name" value="DIGUANYLATE CYCLASE DGCM-RELATED"/>
    <property type="match status" value="1"/>
</dbReference>
<dbReference type="Gene3D" id="3.30.70.270">
    <property type="match status" value="1"/>
</dbReference>
<evidence type="ECO:0000256" key="2">
    <source>
        <dbReference type="ARBA" id="ARBA00034247"/>
    </source>
</evidence>
<dbReference type="RefSeq" id="WP_130043375.1">
    <property type="nucleotide sequence ID" value="NZ_SEZJ01000005.1"/>
</dbReference>
<evidence type="ECO:0000256" key="1">
    <source>
        <dbReference type="ARBA" id="ARBA00012528"/>
    </source>
</evidence>
<dbReference type="GO" id="GO:0043709">
    <property type="term" value="P:cell adhesion involved in single-species biofilm formation"/>
    <property type="evidence" value="ECO:0007669"/>
    <property type="project" value="TreeGrafter"/>
</dbReference>
<evidence type="ECO:0000313" key="6">
    <source>
        <dbReference type="EMBL" id="RYU63343.1"/>
    </source>
</evidence>
<dbReference type="PANTHER" id="PTHR45138">
    <property type="entry name" value="REGULATORY COMPONENTS OF SENSORY TRANSDUCTION SYSTEM"/>
    <property type="match status" value="1"/>
</dbReference>